<dbReference type="Pfam" id="PF10146">
    <property type="entry name" value="zf-C4H2"/>
    <property type="match status" value="1"/>
</dbReference>
<feature type="compositionally biased region" description="Basic residues" evidence="2">
    <location>
        <begin position="245"/>
        <end position="260"/>
    </location>
</feature>
<name>A0A834HME3_RHYFE</name>
<protein>
    <recommendedName>
        <fullName evidence="3">C4H2-type domain-containing protein</fullName>
    </recommendedName>
</protein>
<dbReference type="PANTHER" id="PTHR31058:SF2">
    <property type="entry name" value="ZINC FINGER C4H2 DOMAIN-CONTAINING PROTEIN"/>
    <property type="match status" value="1"/>
</dbReference>
<dbReference type="InterPro" id="IPR018482">
    <property type="entry name" value="Znf-C4H2"/>
</dbReference>
<dbReference type="InterPro" id="IPR044069">
    <property type="entry name" value="ZF_C4H2"/>
</dbReference>
<feature type="compositionally biased region" description="Pro residues" evidence="2">
    <location>
        <begin position="175"/>
        <end position="187"/>
    </location>
</feature>
<dbReference type="PROSITE" id="PS51896">
    <property type="entry name" value="ZF_C4H2"/>
    <property type="match status" value="1"/>
</dbReference>
<gene>
    <name evidence="4" type="ORF">GWI33_021893</name>
</gene>
<evidence type="ECO:0000256" key="2">
    <source>
        <dbReference type="SAM" id="MobiDB-lite"/>
    </source>
</evidence>
<keyword evidence="1" id="KW-0175">Coiled coil</keyword>
<feature type="region of interest" description="Disordered" evidence="2">
    <location>
        <begin position="165"/>
        <end position="260"/>
    </location>
</feature>
<keyword evidence="5" id="KW-1185">Reference proteome</keyword>
<evidence type="ECO:0000313" key="5">
    <source>
        <dbReference type="Proteomes" id="UP000625711"/>
    </source>
</evidence>
<dbReference type="Proteomes" id="UP000625711">
    <property type="component" value="Unassembled WGS sequence"/>
</dbReference>
<organism evidence="4 5">
    <name type="scientific">Rhynchophorus ferrugineus</name>
    <name type="common">Red palm weevil</name>
    <name type="synonym">Curculio ferrugineus</name>
    <dbReference type="NCBI Taxonomy" id="354439"/>
    <lineage>
        <taxon>Eukaryota</taxon>
        <taxon>Metazoa</taxon>
        <taxon>Ecdysozoa</taxon>
        <taxon>Arthropoda</taxon>
        <taxon>Hexapoda</taxon>
        <taxon>Insecta</taxon>
        <taxon>Pterygota</taxon>
        <taxon>Neoptera</taxon>
        <taxon>Endopterygota</taxon>
        <taxon>Coleoptera</taxon>
        <taxon>Polyphaga</taxon>
        <taxon>Cucujiformia</taxon>
        <taxon>Curculionidae</taxon>
        <taxon>Dryophthorinae</taxon>
        <taxon>Rhynchophorus</taxon>
    </lineage>
</organism>
<dbReference type="EMBL" id="JAACXV010015485">
    <property type="protein sequence ID" value="KAF7264950.1"/>
    <property type="molecule type" value="Genomic_DNA"/>
</dbReference>
<evidence type="ECO:0000313" key="4">
    <source>
        <dbReference type="EMBL" id="KAF7264950.1"/>
    </source>
</evidence>
<feature type="domain" description="C4H2-type" evidence="3">
    <location>
        <begin position="218"/>
        <end position="260"/>
    </location>
</feature>
<evidence type="ECO:0000256" key="1">
    <source>
        <dbReference type="SAM" id="Coils"/>
    </source>
</evidence>
<feature type="coiled-coil region" evidence="1">
    <location>
        <begin position="12"/>
        <end position="88"/>
    </location>
</feature>
<dbReference type="PANTHER" id="PTHR31058">
    <property type="entry name" value="ZINC FINGER C4H2 DOMAIN-CONTAINING PROTEIN"/>
    <property type="match status" value="1"/>
</dbReference>
<evidence type="ECO:0000259" key="3">
    <source>
        <dbReference type="PROSITE" id="PS51896"/>
    </source>
</evidence>
<dbReference type="OrthoDB" id="20865at2759"/>
<reference evidence="4" key="1">
    <citation type="submission" date="2020-08" db="EMBL/GenBank/DDBJ databases">
        <title>Genome sequencing and assembly of the red palm weevil Rhynchophorus ferrugineus.</title>
        <authorList>
            <person name="Dias G.B."/>
            <person name="Bergman C.M."/>
            <person name="Manee M."/>
        </authorList>
    </citation>
    <scope>NUCLEOTIDE SEQUENCE</scope>
    <source>
        <strain evidence="4">AA-2017</strain>
        <tissue evidence="4">Whole larva</tissue>
    </source>
</reference>
<comment type="caution">
    <text evidence="4">The sequence shown here is derived from an EMBL/GenBank/DDBJ whole genome shotgun (WGS) entry which is preliminary data.</text>
</comment>
<dbReference type="GO" id="GO:0045666">
    <property type="term" value="P:positive regulation of neuron differentiation"/>
    <property type="evidence" value="ECO:0007669"/>
    <property type="project" value="TreeGrafter"/>
</dbReference>
<accession>A0A834HME3</accession>
<dbReference type="AlphaFoldDB" id="A0A834HME3"/>
<sequence length="260" mass="29441">MTATDERAVFAKLEAIKEIRAKTIQLEKLKARLICEIESQEQDEKSLSEFKQEMDLLLQEKMSHVEELRQIHADINAMEGVIKQAEENRQRSMGAALRLHEEYLPLKTEIDRLRRECLGLERLPDLHEEEGSSITPEKFSQLYNSAKSQSVTYSKTTDWTRPIAPTENSLSSLAPPLPPTFLPPPNPLRLVTNKPDPGRPGTLGPASHPGPPTPTFRQQPPPMKSCLSCHQQIHRNAPICPLCKAKSRSRNPKKPKKKDH</sequence>
<feature type="compositionally biased region" description="Pro residues" evidence="2">
    <location>
        <begin position="208"/>
        <end position="223"/>
    </location>
</feature>
<dbReference type="GO" id="GO:0005634">
    <property type="term" value="C:nucleus"/>
    <property type="evidence" value="ECO:0007669"/>
    <property type="project" value="TreeGrafter"/>
</dbReference>
<proteinExistence type="predicted"/>